<feature type="domain" description="Autotransporter" evidence="4">
    <location>
        <begin position="696"/>
        <end position="974"/>
    </location>
</feature>
<dbReference type="Pfam" id="PF12951">
    <property type="entry name" value="PATR"/>
    <property type="match status" value="2"/>
</dbReference>
<dbReference type="InterPro" id="IPR005546">
    <property type="entry name" value="Autotransporte_beta"/>
</dbReference>
<dbReference type="PROSITE" id="PS51208">
    <property type="entry name" value="AUTOTRANSPORTER"/>
    <property type="match status" value="1"/>
</dbReference>
<dbReference type="RefSeq" id="WP_208316099.1">
    <property type="nucleotide sequence ID" value="NZ_JAELYA010000009.1"/>
</dbReference>
<dbReference type="InterPro" id="IPR011050">
    <property type="entry name" value="Pectin_lyase_fold/virulence"/>
</dbReference>
<dbReference type="Pfam" id="PF18883">
    <property type="entry name" value="AC_1"/>
    <property type="match status" value="1"/>
</dbReference>
<dbReference type="InterPro" id="IPR043990">
    <property type="entry name" value="AC_1"/>
</dbReference>
<dbReference type="PANTHER" id="PTHR35037">
    <property type="entry name" value="C-TERMINAL REGION OF AIDA-LIKE PROTEIN"/>
    <property type="match status" value="1"/>
</dbReference>
<dbReference type="Pfam" id="PF03797">
    <property type="entry name" value="Autotransporter"/>
    <property type="match status" value="1"/>
</dbReference>
<evidence type="ECO:0000313" key="5">
    <source>
        <dbReference type="EMBL" id="MBO3277709.1"/>
    </source>
</evidence>
<dbReference type="InterPro" id="IPR036709">
    <property type="entry name" value="Autotransporte_beta_dom_sf"/>
</dbReference>
<evidence type="ECO:0000313" key="6">
    <source>
        <dbReference type="Proteomes" id="UP000669060"/>
    </source>
</evidence>
<dbReference type="Gene3D" id="2.40.128.130">
    <property type="entry name" value="Autotransporter beta-domain"/>
    <property type="match status" value="1"/>
</dbReference>
<reference evidence="5 6" key="1">
    <citation type="submission" date="2020-12" db="EMBL/GenBank/DDBJ databases">
        <title>Pseudomonas schmalbachii sp. nov. isolated from millipede gut.</title>
        <authorList>
            <person name="Shelomi M."/>
        </authorList>
    </citation>
    <scope>NUCLEOTIDE SEQUENCE [LARGE SCALE GENOMIC DNA]</scope>
    <source>
        <strain evidence="5 6">Milli4</strain>
    </source>
</reference>
<keyword evidence="6" id="KW-1185">Reference proteome</keyword>
<gene>
    <name evidence="5" type="ORF">JFY56_21050</name>
</gene>
<dbReference type="NCBIfam" id="TIGR01414">
    <property type="entry name" value="autotrans_barl"/>
    <property type="match status" value="1"/>
</dbReference>
<dbReference type="SUPFAM" id="SSF51126">
    <property type="entry name" value="Pectin lyase-like"/>
    <property type="match status" value="1"/>
</dbReference>
<organism evidence="5 6">
    <name type="scientific">Pseudomonas schmalbachii</name>
    <dbReference type="NCBI Taxonomy" id="2816993"/>
    <lineage>
        <taxon>Bacteria</taxon>
        <taxon>Pseudomonadati</taxon>
        <taxon>Pseudomonadota</taxon>
        <taxon>Gammaproteobacteria</taxon>
        <taxon>Pseudomonadales</taxon>
        <taxon>Pseudomonadaceae</taxon>
        <taxon>Pseudomonas</taxon>
    </lineage>
</organism>
<keyword evidence="1 3" id="KW-0732">Signal</keyword>
<dbReference type="NCBIfam" id="TIGR02601">
    <property type="entry name" value="autotrns_rpt"/>
    <property type="match status" value="2"/>
</dbReference>
<feature type="compositionally biased region" description="Pro residues" evidence="2">
    <location>
        <begin position="614"/>
        <end position="657"/>
    </location>
</feature>
<dbReference type="InterPro" id="IPR012332">
    <property type="entry name" value="Autotransporter_pectin_lyase_C"/>
</dbReference>
<dbReference type="SMART" id="SM00869">
    <property type="entry name" value="Autotransporter"/>
    <property type="match status" value="1"/>
</dbReference>
<dbReference type="InterPro" id="IPR006315">
    <property type="entry name" value="OM_autotransptr_brl_dom"/>
</dbReference>
<dbReference type="CDD" id="cd01344">
    <property type="entry name" value="PL2_Passenger_AT"/>
    <property type="match status" value="1"/>
</dbReference>
<sequence>MLRSNGSAVLGGLLSTALCGLSMQVAAECTISGSTATCDASPPNPATTGINLGSVTGASVTLAASAAGEPATQLVVGDATAISTGAGSTITIGSNAVVANQAADQDNDLVQINGSTLVRVESSAQLLSAGSNPNTEAIQTRGAGNTIINDGRIEGQNARGINFISAGTQLLINRGVIIGQQQGILSQGQSDVIIINSGIIQGDSGTAILWRDSGGNTLVLEAGSDIRGTVRGVGTNTLVLGGNVSASFDLGLIGPDAQYQAFSAFRVQDNATWSLTGAATRDLEWQVQSGTLRFATNTFGFARFNVTGGRFAYADDVAVASPIELHTTVPLLTEGGSATQSGIVSGSGALLKVGPGSLVLSGINSYLGGTGINQGTLVVEQDANLGAASGTLDFSGGTLQTIGSFSSTRPFSLSAPGGTIDTAPDTVLTLDGAGSGEGELNKTGAGTLQLNGDNDYSGDTRVQAGTLSLNGTLRSATLIDSAGTLAGTGTLLAPLTNAGRLTPGNSIGVLTVGDYTGANGLLEIESVLGDDNSPSDRLVVQGNTSGNTAVQVINLGGAGAPTVADGIRVVQVDGNSAGSFALQGRVVAGAYDYRLFKGGVDPNDGDWYLRSANPPAPSPTPTPTPAPTPAPPAPAPAPTPTPTPAPSPTPTPAPQPFFRPEIGAYLGNQFVANRMFNRLTLHDRLGEIDFSERQRSEGGGGAVWMRTEASDVDASAANDALDLDSRIRLLQVGAELLRWSDGDNRFHLGVMAAQGSADTDTDNDATGFGAKGEVEGTGAGIYATWFQSASEATGLYVDGWLQYADYDNEVRGDSLPKEHYDSHTWAVSVEAGYAFEILRSTGHGYFVEPQVQVIHSEFGADSLTEANGTRLNTTDSDGLTTRLGVRLYARALDETAYRLQPFAQLDWWNEDNDASIELNGARFHRSASNDQYGLKLGLQMELAAGLSGWAQAHALEGENDASAIGAEIGLRFAF</sequence>
<dbReference type="Gene3D" id="2.160.20.20">
    <property type="match status" value="1"/>
</dbReference>
<dbReference type="EMBL" id="JAELYA010000009">
    <property type="protein sequence ID" value="MBO3277709.1"/>
    <property type="molecule type" value="Genomic_DNA"/>
</dbReference>
<evidence type="ECO:0000256" key="3">
    <source>
        <dbReference type="SAM" id="SignalP"/>
    </source>
</evidence>
<dbReference type="Proteomes" id="UP000669060">
    <property type="component" value="Unassembled WGS sequence"/>
</dbReference>
<accession>A0ABS3TYL3</accession>
<comment type="caution">
    <text evidence="5">The sequence shown here is derived from an EMBL/GenBank/DDBJ whole genome shotgun (WGS) entry which is preliminary data.</text>
</comment>
<dbReference type="SUPFAM" id="SSF103515">
    <property type="entry name" value="Autotransporter"/>
    <property type="match status" value="1"/>
</dbReference>
<dbReference type="PANTHER" id="PTHR35037:SF3">
    <property type="entry name" value="C-TERMINAL REGION OF AIDA-LIKE PROTEIN"/>
    <property type="match status" value="1"/>
</dbReference>
<feature type="chain" id="PRO_5045245388" evidence="3">
    <location>
        <begin position="28"/>
        <end position="974"/>
    </location>
</feature>
<evidence type="ECO:0000256" key="1">
    <source>
        <dbReference type="ARBA" id="ARBA00022729"/>
    </source>
</evidence>
<dbReference type="InterPro" id="IPR051551">
    <property type="entry name" value="Autotransporter_adhesion"/>
</dbReference>
<feature type="signal peptide" evidence="3">
    <location>
        <begin position="1"/>
        <end position="27"/>
    </location>
</feature>
<name>A0ABS3TYL3_9PSED</name>
<evidence type="ECO:0000256" key="2">
    <source>
        <dbReference type="SAM" id="MobiDB-lite"/>
    </source>
</evidence>
<dbReference type="InterPro" id="IPR013425">
    <property type="entry name" value="Autotrns_rpt"/>
</dbReference>
<feature type="region of interest" description="Disordered" evidence="2">
    <location>
        <begin position="606"/>
        <end position="659"/>
    </location>
</feature>
<proteinExistence type="predicted"/>
<evidence type="ECO:0000259" key="4">
    <source>
        <dbReference type="PROSITE" id="PS51208"/>
    </source>
</evidence>
<protein>
    <submittedName>
        <fullName evidence="5">Autotransporter outer membrane beta-barrel domain-containing protein</fullName>
    </submittedName>
</protein>